<reference evidence="1" key="1">
    <citation type="submission" date="2020-01" db="EMBL/GenBank/DDBJ databases">
        <authorList>
            <person name="Rat A."/>
        </authorList>
    </citation>
    <scope>NUCLEOTIDE SEQUENCE</scope>
    <source>
        <strain evidence="1">LMG 28251</strain>
    </source>
</reference>
<dbReference type="Proteomes" id="UP001196068">
    <property type="component" value="Unassembled WGS sequence"/>
</dbReference>
<evidence type="ECO:0000313" key="2">
    <source>
        <dbReference type="Proteomes" id="UP001196068"/>
    </source>
</evidence>
<dbReference type="AlphaFoldDB" id="A0AAF1K3W3"/>
<dbReference type="EMBL" id="JAAEDH010000012">
    <property type="protein sequence ID" value="MBR0655776.1"/>
    <property type="molecule type" value="Genomic_DNA"/>
</dbReference>
<proteinExistence type="predicted"/>
<gene>
    <name evidence="1" type="ORF">GXW79_11895</name>
</gene>
<evidence type="ECO:0000313" key="1">
    <source>
        <dbReference type="EMBL" id="MBR0655776.1"/>
    </source>
</evidence>
<organism evidence="1 2">
    <name type="scientific">Plastoroseomonas arctica</name>
    <dbReference type="NCBI Taxonomy" id="1509237"/>
    <lineage>
        <taxon>Bacteria</taxon>
        <taxon>Pseudomonadati</taxon>
        <taxon>Pseudomonadota</taxon>
        <taxon>Alphaproteobacteria</taxon>
        <taxon>Acetobacterales</taxon>
        <taxon>Acetobacteraceae</taxon>
        <taxon>Plastoroseomonas</taxon>
    </lineage>
</organism>
<keyword evidence="2" id="KW-1185">Reference proteome</keyword>
<comment type="caution">
    <text evidence="1">The sequence shown here is derived from an EMBL/GenBank/DDBJ whole genome shotgun (WGS) entry which is preliminary data.</text>
</comment>
<sequence>MIISYSFNHRAGTVQLRRRDNGTWLIVFQGEYRAHWPTPDAAVRCIRSGQTGLKSWDERADKQDVPDSLVDWYPVHARR</sequence>
<dbReference type="RefSeq" id="WP_211874612.1">
    <property type="nucleotide sequence ID" value="NZ_JAAEDH010000012.1"/>
</dbReference>
<reference evidence="1" key="2">
    <citation type="journal article" date="2021" name="Syst. Appl. Microbiol.">
        <title>Roseomonas hellenica sp. nov., isolated from roots of wild-growing Alkanna tinctoria.</title>
        <authorList>
            <person name="Rat A."/>
            <person name="Naranjo H.D."/>
            <person name="Lebbe L."/>
            <person name="Cnockaert M."/>
            <person name="Krigas N."/>
            <person name="Grigoriadou K."/>
            <person name="Maloupa E."/>
            <person name="Willems A."/>
        </authorList>
    </citation>
    <scope>NUCLEOTIDE SEQUENCE</scope>
    <source>
        <strain evidence="1">LMG 28251</strain>
    </source>
</reference>
<name>A0AAF1K3W3_9PROT</name>
<protein>
    <submittedName>
        <fullName evidence="1">Uncharacterized protein</fullName>
    </submittedName>
</protein>
<accession>A0AAF1K3W3</accession>